<dbReference type="Proteomes" id="UP000231157">
    <property type="component" value="Unassembled WGS sequence"/>
</dbReference>
<gene>
    <name evidence="2" type="ORF">COU07_00835</name>
</gene>
<name>A0A2H0USR6_9BACT</name>
<proteinExistence type="predicted"/>
<evidence type="ECO:0000259" key="1">
    <source>
        <dbReference type="PROSITE" id="PS50879"/>
    </source>
</evidence>
<dbReference type="PANTHER" id="PTHR46387">
    <property type="entry name" value="POLYNUCLEOTIDYL TRANSFERASE, RIBONUCLEASE H-LIKE SUPERFAMILY PROTEIN"/>
    <property type="match status" value="1"/>
</dbReference>
<evidence type="ECO:0000313" key="3">
    <source>
        <dbReference type="Proteomes" id="UP000231157"/>
    </source>
</evidence>
<dbReference type="Pfam" id="PF13456">
    <property type="entry name" value="RVT_3"/>
    <property type="match status" value="1"/>
</dbReference>
<dbReference type="CDD" id="cd09279">
    <property type="entry name" value="RNase_HI_like"/>
    <property type="match status" value="1"/>
</dbReference>
<dbReference type="GO" id="GO:0004523">
    <property type="term" value="F:RNA-DNA hybrid ribonuclease activity"/>
    <property type="evidence" value="ECO:0007669"/>
    <property type="project" value="InterPro"/>
</dbReference>
<dbReference type="PROSITE" id="PS50879">
    <property type="entry name" value="RNASE_H_1"/>
    <property type="match status" value="1"/>
</dbReference>
<accession>A0A2H0USR6</accession>
<dbReference type="InterPro" id="IPR002156">
    <property type="entry name" value="RNaseH_domain"/>
</dbReference>
<evidence type="ECO:0000313" key="2">
    <source>
        <dbReference type="EMBL" id="PIR89431.1"/>
    </source>
</evidence>
<dbReference type="AlphaFoldDB" id="A0A2H0USR6"/>
<reference evidence="3" key="1">
    <citation type="submission" date="2017-09" db="EMBL/GenBank/DDBJ databases">
        <title>Depth-based differentiation of microbial function through sediment-hosted aquifers and enrichment of novel symbionts in the deep terrestrial subsurface.</title>
        <authorList>
            <person name="Probst A.J."/>
            <person name="Ladd B."/>
            <person name="Jarett J.K."/>
            <person name="Geller-Mcgrath D.E."/>
            <person name="Sieber C.M.K."/>
            <person name="Emerson J.B."/>
            <person name="Anantharaman K."/>
            <person name="Thomas B.C."/>
            <person name="Malmstrom R."/>
            <person name="Stieglmeier M."/>
            <person name="Klingl A."/>
            <person name="Woyke T."/>
            <person name="Ryan C.M."/>
            <person name="Banfield J.F."/>
        </authorList>
    </citation>
    <scope>NUCLEOTIDE SEQUENCE [LARGE SCALE GENOMIC DNA]</scope>
</reference>
<dbReference type="SUPFAM" id="SSF53098">
    <property type="entry name" value="Ribonuclease H-like"/>
    <property type="match status" value="1"/>
</dbReference>
<organism evidence="2 3">
    <name type="scientific">Candidatus Harrisonbacteria bacterium CG10_big_fil_rev_8_21_14_0_10_40_38</name>
    <dbReference type="NCBI Taxonomy" id="1974583"/>
    <lineage>
        <taxon>Bacteria</taxon>
        <taxon>Candidatus Harrisoniibacteriota</taxon>
    </lineage>
</organism>
<comment type="caution">
    <text evidence="2">The sequence shown here is derived from an EMBL/GenBank/DDBJ whole genome shotgun (WGS) entry which is preliminary data.</text>
</comment>
<dbReference type="GO" id="GO:0003676">
    <property type="term" value="F:nucleic acid binding"/>
    <property type="evidence" value="ECO:0007669"/>
    <property type="project" value="InterPro"/>
</dbReference>
<dbReference type="Gene3D" id="3.30.420.10">
    <property type="entry name" value="Ribonuclease H-like superfamily/Ribonuclease H"/>
    <property type="match status" value="1"/>
</dbReference>
<dbReference type="PANTHER" id="PTHR46387:SF2">
    <property type="entry name" value="RIBONUCLEASE HI"/>
    <property type="match status" value="1"/>
</dbReference>
<dbReference type="EMBL" id="PFAZ01000001">
    <property type="protein sequence ID" value="PIR89431.1"/>
    <property type="molecule type" value="Genomic_DNA"/>
</dbReference>
<dbReference type="InterPro" id="IPR036397">
    <property type="entry name" value="RNaseH_sf"/>
</dbReference>
<protein>
    <recommendedName>
        <fullName evidence="1">RNase H type-1 domain-containing protein</fullName>
    </recommendedName>
</protein>
<dbReference type="InterPro" id="IPR012337">
    <property type="entry name" value="RNaseH-like_sf"/>
</dbReference>
<feature type="domain" description="RNase H type-1" evidence="1">
    <location>
        <begin position="3"/>
        <end position="134"/>
    </location>
</feature>
<sequence length="141" mass="15706">MIHNSPLIIYTDGGARGNPGPAAIGYVIGEKTYGEAIGSATNNIAEYSAVIAALKKAKLLIGKDKAKKTDVKVNMDSELVVRQMNGEYKIKEPELQKLFIEIWNLKLDFKSVSFSHIPREQNREADRLVNEALDKEKSKLF</sequence>